<dbReference type="Proteomes" id="UP000279089">
    <property type="component" value="Unassembled WGS sequence"/>
</dbReference>
<evidence type="ECO:0000313" key="10">
    <source>
        <dbReference type="Proteomes" id="UP000279089"/>
    </source>
</evidence>
<reference evidence="10" key="1">
    <citation type="submission" date="2018-11" db="EMBL/GenBank/DDBJ databases">
        <title>Chitinophaga lutea sp.nov., isolate from arsenic contaminated soil.</title>
        <authorList>
            <person name="Zong Y."/>
        </authorList>
    </citation>
    <scope>NUCLEOTIDE SEQUENCE [LARGE SCALE GENOMIC DNA]</scope>
    <source>
        <strain evidence="10">YLT18</strain>
    </source>
</reference>
<feature type="domain" description="ABC3 transporter permease C-terminal" evidence="7">
    <location>
        <begin position="686"/>
        <end position="798"/>
    </location>
</feature>
<evidence type="ECO:0000256" key="6">
    <source>
        <dbReference type="SAM" id="Phobius"/>
    </source>
</evidence>
<feature type="transmembrane region" description="Helical" evidence="6">
    <location>
        <begin position="428"/>
        <end position="452"/>
    </location>
</feature>
<gene>
    <name evidence="9" type="ORF">EG028_16255</name>
</gene>
<feature type="domain" description="MacB-like periplasmic core" evidence="8">
    <location>
        <begin position="20"/>
        <end position="232"/>
    </location>
</feature>
<protein>
    <submittedName>
        <fullName evidence="9">ABC transporter permease</fullName>
    </submittedName>
</protein>
<evidence type="ECO:0000256" key="5">
    <source>
        <dbReference type="ARBA" id="ARBA00023136"/>
    </source>
</evidence>
<dbReference type="AlphaFoldDB" id="A0A3N4M954"/>
<dbReference type="RefSeq" id="WP_120517570.1">
    <property type="nucleotide sequence ID" value="NZ_QXZY01000009.1"/>
</dbReference>
<feature type="transmembrane region" description="Helical" evidence="6">
    <location>
        <begin position="388"/>
        <end position="408"/>
    </location>
</feature>
<keyword evidence="10" id="KW-1185">Reference proteome</keyword>
<feature type="transmembrane region" description="Helical" evidence="6">
    <location>
        <begin position="333"/>
        <end position="357"/>
    </location>
</feature>
<keyword evidence="2" id="KW-1003">Cell membrane</keyword>
<keyword evidence="3 6" id="KW-0812">Transmembrane</keyword>
<feature type="transmembrane region" description="Helical" evidence="6">
    <location>
        <begin position="288"/>
        <end position="312"/>
    </location>
</feature>
<keyword evidence="4 6" id="KW-1133">Transmembrane helix</keyword>
<dbReference type="Pfam" id="PF12704">
    <property type="entry name" value="MacB_PCD"/>
    <property type="match status" value="1"/>
</dbReference>
<keyword evidence="5 6" id="KW-0472">Membrane</keyword>
<evidence type="ECO:0000256" key="4">
    <source>
        <dbReference type="ARBA" id="ARBA00022989"/>
    </source>
</evidence>
<dbReference type="InterPro" id="IPR025857">
    <property type="entry name" value="MacB_PCD"/>
</dbReference>
<comment type="caution">
    <text evidence="9">The sequence shown here is derived from an EMBL/GenBank/DDBJ whole genome shotgun (WGS) entry which is preliminary data.</text>
</comment>
<evidence type="ECO:0000313" key="9">
    <source>
        <dbReference type="EMBL" id="RPD40202.1"/>
    </source>
</evidence>
<dbReference type="PANTHER" id="PTHR30572:SF18">
    <property type="entry name" value="ABC-TYPE MACROLIDE FAMILY EXPORT SYSTEM PERMEASE COMPONENT 2"/>
    <property type="match status" value="1"/>
</dbReference>
<organism evidence="9 10">
    <name type="scientific">Chitinophaga barathri</name>
    <dbReference type="NCBI Taxonomy" id="1647451"/>
    <lineage>
        <taxon>Bacteria</taxon>
        <taxon>Pseudomonadati</taxon>
        <taxon>Bacteroidota</taxon>
        <taxon>Chitinophagia</taxon>
        <taxon>Chitinophagales</taxon>
        <taxon>Chitinophagaceae</taxon>
        <taxon>Chitinophaga</taxon>
    </lineage>
</organism>
<feature type="transmembrane region" description="Helical" evidence="6">
    <location>
        <begin position="21"/>
        <end position="42"/>
    </location>
</feature>
<proteinExistence type="predicted"/>
<dbReference type="Pfam" id="PF02687">
    <property type="entry name" value="FtsX"/>
    <property type="match status" value="2"/>
</dbReference>
<feature type="transmembrane region" description="Helical" evidence="6">
    <location>
        <begin position="737"/>
        <end position="754"/>
    </location>
</feature>
<feature type="transmembrane region" description="Helical" evidence="6">
    <location>
        <begin position="766"/>
        <end position="788"/>
    </location>
</feature>
<dbReference type="InterPro" id="IPR050250">
    <property type="entry name" value="Macrolide_Exporter_MacB"/>
</dbReference>
<evidence type="ECO:0000256" key="3">
    <source>
        <dbReference type="ARBA" id="ARBA00022692"/>
    </source>
</evidence>
<feature type="domain" description="ABC3 transporter permease C-terminal" evidence="7">
    <location>
        <begin position="294"/>
        <end position="411"/>
    </location>
</feature>
<dbReference type="OrthoDB" id="5933722at2"/>
<feature type="transmembrane region" description="Helical" evidence="6">
    <location>
        <begin position="682"/>
        <end position="707"/>
    </location>
</feature>
<name>A0A3N4M954_9BACT</name>
<dbReference type="PANTHER" id="PTHR30572">
    <property type="entry name" value="MEMBRANE COMPONENT OF TRANSPORTER-RELATED"/>
    <property type="match status" value="1"/>
</dbReference>
<sequence length="805" mass="89813">MFRNYLKIAWRNIWKAKQVSAVNIVGLAVAIAAALLLCITVYREFSFNDFQEKKDYLYEVYKEDFHADKTESQSNMSYPMGPALKAEIPGIKEVVRFANDASVMNVGEISQSIGLRFVDSSFLNVFTFPAVSGNSALGMNNVQITEKMAGIFFKDQDPVGKTIRLRVGNEWKSYVVGAVMKNVPDNSSIRFDALLRLENHPSFPEDRENWGNFSLEIFVQLNPGVKPEDIERRGKTFLEKHYTEDIERMKKAGARKDKFGGVQHMGLTPISEIHFSNNSNLQDAKKPILYMLLFIAAFLLFIASINFLNLTLARAFTRAKEVGMRKMLGAARIQLVLQLCGEALVLFLISLVLGLAITYFVLPFYNAMFFAKAVYAFGILLQPKFLVGILAALLIISPLAGGYPAWVLSRTHTLLVLKGKVSSGRTNYFRNTLIVTQFVFSSLLICGTIIAWQQMSYLRDKPLGFNTHEVVSIPVSKDLDGHLLLARLRTELAQQPDILAVSASGHNLGRGKDGSQSTSIITFELEGKEISSHWQAVDYDYIRTMDLKLRGGKDFDPKMGLDSFGLVINEKMAKQLVGAKDAVGYRFRMDNEGPEYHINGVVKDYNFKSLHEEIGPLTMYLNQQDEPPAYIFVKTKPGNLPASMSRIEAAFKKAAPGQTYLASFVNENTEKQYKFESTLMKIFICGAVLTIIISCMGLFAIAMLTIGHRTKEIGIRKVLGASAAGIAGLIARDFLKLVALAILIATPVAWYVMSEWLKGYAYRINISWWVFVLAGLVAVFIAAATVSFQSIRAALMNPVKSLRSE</sequence>
<evidence type="ECO:0000256" key="2">
    <source>
        <dbReference type="ARBA" id="ARBA00022475"/>
    </source>
</evidence>
<dbReference type="EMBL" id="RMBX01000008">
    <property type="protein sequence ID" value="RPD40202.1"/>
    <property type="molecule type" value="Genomic_DNA"/>
</dbReference>
<evidence type="ECO:0000259" key="8">
    <source>
        <dbReference type="Pfam" id="PF12704"/>
    </source>
</evidence>
<accession>A0A3N4M954</accession>
<feature type="transmembrane region" description="Helical" evidence="6">
    <location>
        <begin position="363"/>
        <end position="381"/>
    </location>
</feature>
<dbReference type="GO" id="GO:0005886">
    <property type="term" value="C:plasma membrane"/>
    <property type="evidence" value="ECO:0007669"/>
    <property type="project" value="UniProtKB-SubCell"/>
</dbReference>
<comment type="subcellular location">
    <subcellularLocation>
        <location evidence="1">Cell membrane</location>
        <topology evidence="1">Multi-pass membrane protein</topology>
    </subcellularLocation>
</comment>
<evidence type="ECO:0000256" key="1">
    <source>
        <dbReference type="ARBA" id="ARBA00004651"/>
    </source>
</evidence>
<evidence type="ECO:0000259" key="7">
    <source>
        <dbReference type="Pfam" id="PF02687"/>
    </source>
</evidence>
<dbReference type="GO" id="GO:0022857">
    <property type="term" value="F:transmembrane transporter activity"/>
    <property type="evidence" value="ECO:0007669"/>
    <property type="project" value="TreeGrafter"/>
</dbReference>
<dbReference type="InterPro" id="IPR003838">
    <property type="entry name" value="ABC3_permease_C"/>
</dbReference>